<dbReference type="AlphaFoldDB" id="L8GST7"/>
<evidence type="ECO:0000313" key="5">
    <source>
        <dbReference type="Proteomes" id="UP000011083"/>
    </source>
</evidence>
<feature type="active site" description="Nucleophile" evidence="1">
    <location>
        <position position="426"/>
    </location>
</feature>
<keyword evidence="5" id="KW-1185">Reference proteome</keyword>
<dbReference type="InterPro" id="IPR029055">
    <property type="entry name" value="Ntn_hydrolases_N"/>
</dbReference>
<dbReference type="FunFam" id="3.60.20.40:FF:000001">
    <property type="entry name" value="Gamma-glutamyltranspeptidase 1"/>
    <property type="match status" value="1"/>
</dbReference>
<dbReference type="OMA" id="GFMLVHL"/>
<keyword evidence="4" id="KW-0808">Transferase</keyword>
<dbReference type="InterPro" id="IPR043138">
    <property type="entry name" value="GGT_lsub"/>
</dbReference>
<dbReference type="STRING" id="1257118.L8GST7"/>
<dbReference type="Gene3D" id="3.60.20.40">
    <property type="match status" value="1"/>
</dbReference>
<feature type="binding site" evidence="2">
    <location>
        <position position="151"/>
    </location>
    <ligand>
        <name>L-glutamate</name>
        <dbReference type="ChEBI" id="CHEBI:29985"/>
    </ligand>
</feature>
<dbReference type="EMBL" id="KB008036">
    <property type="protein sequence ID" value="ELR15181.1"/>
    <property type="molecule type" value="Genomic_DNA"/>
</dbReference>
<reference evidence="4 5" key="1">
    <citation type="journal article" date="2013" name="Genome Biol.">
        <title>Genome of Acanthamoeba castellanii highlights extensive lateral gene transfer and early evolution of tyrosine kinase signaling.</title>
        <authorList>
            <person name="Clarke M."/>
            <person name="Lohan A.J."/>
            <person name="Liu B."/>
            <person name="Lagkouvardos I."/>
            <person name="Roy S."/>
            <person name="Zafar N."/>
            <person name="Bertelli C."/>
            <person name="Schilde C."/>
            <person name="Kianianmomeni A."/>
            <person name="Burglin T.R."/>
            <person name="Frech C."/>
            <person name="Turcotte B."/>
            <person name="Kopec K.O."/>
            <person name="Synnott J.M."/>
            <person name="Choo C."/>
            <person name="Paponov I."/>
            <person name="Finkler A."/>
            <person name="Soon Heng Tan C."/>
            <person name="Hutchins A.P."/>
            <person name="Weinmeier T."/>
            <person name="Rattei T."/>
            <person name="Chu J.S."/>
            <person name="Gimenez G."/>
            <person name="Irimia M."/>
            <person name="Rigden D.J."/>
            <person name="Fitzpatrick D.A."/>
            <person name="Lorenzo-Morales J."/>
            <person name="Bateman A."/>
            <person name="Chiu C.H."/>
            <person name="Tang P."/>
            <person name="Hegemann P."/>
            <person name="Fromm H."/>
            <person name="Raoult D."/>
            <person name="Greub G."/>
            <person name="Miranda-Saavedra D."/>
            <person name="Chen N."/>
            <person name="Nash P."/>
            <person name="Ginger M.L."/>
            <person name="Horn M."/>
            <person name="Schaap P."/>
            <person name="Caler L."/>
            <person name="Loftus B."/>
        </authorList>
    </citation>
    <scope>NUCLEOTIDE SEQUENCE [LARGE SCALE GENOMIC DNA]</scope>
    <source>
        <strain evidence="4 5">Neff</strain>
    </source>
</reference>
<dbReference type="Proteomes" id="UP000011083">
    <property type="component" value="Unassembled WGS sequence"/>
</dbReference>
<dbReference type="OrthoDB" id="1081007at2759"/>
<keyword evidence="3" id="KW-0812">Transmembrane</keyword>
<sequence length="613" mass="65390">MMRSARQIDEEQAIIDYGRGDAALDVVRDNKKRIMYIVVGLGVAAAVVACLVLGIMWAVDEGSDTDHPATPSPGPNAAYIKVQKAAIATENAQCSIIGQQIMKDKGGNAVDAAIASNLCIGVLHNFASGIGGGGVMLIRMNDSRSVMLDFREVAPAAAKVDMFVGKPGLSTVGGMAVAVPGELAGLEYAWLNYGSGNVEWQDLVEPSVELALNFTVGDLLAKRIASYLPAILNDTGLSSVYAPKGVALKAGELHLAETLQTVANEGARTFYDPSSALAQNLVKDIQAKGGIITLEDLSSYYHNFTVKVREPVSSFYQGYEVISSAPPFGGLCVLQALNLLELYNLPLMGQNEETYHLLAEALNFAFADRMALGDPAFVNLTKAIPAMMGKEHASRLRSKIKLNATFPYQYYEDLVNFTAPIEDAGTTHLSVIDSQRNAVSLTSTVNLVFGAKFLSTSTGVVLNNQMDDFSTPNTSNAFNLPPSEANFIVPGKRPLSSMSPTIVTKNGQVYLVVGASGGSRIITSTLQALLGVVAYKQDVWKAVSSPRLHNQLLPPFVYTEAAFSPAITAYLKKIGHDMAFMEEVGVVAAVQLGDDGYLYAASDPRKLGRPAGF</sequence>
<evidence type="ECO:0000256" key="3">
    <source>
        <dbReference type="SAM" id="Phobius"/>
    </source>
</evidence>
<protein>
    <submittedName>
        <fullName evidence="4">Gammaglutamyltransferase</fullName>
    </submittedName>
</protein>
<gene>
    <name evidence="4" type="ORF">ACA1_217740</name>
</gene>
<dbReference type="InterPro" id="IPR043137">
    <property type="entry name" value="GGT_ssub_C"/>
</dbReference>
<keyword evidence="3" id="KW-1133">Transmembrane helix</keyword>
<dbReference type="GO" id="GO:0036374">
    <property type="term" value="F:glutathione hydrolase activity"/>
    <property type="evidence" value="ECO:0007669"/>
    <property type="project" value="InterPro"/>
</dbReference>
<dbReference type="VEuPathDB" id="AmoebaDB:ACA1_217740"/>
<feature type="binding site" evidence="2">
    <location>
        <position position="518"/>
    </location>
    <ligand>
        <name>L-glutamate</name>
        <dbReference type="ChEBI" id="CHEBI:29985"/>
    </ligand>
</feature>
<feature type="binding site" evidence="2">
    <location>
        <begin position="444"/>
        <end position="446"/>
    </location>
    <ligand>
        <name>L-glutamate</name>
        <dbReference type="ChEBI" id="CHEBI:29985"/>
    </ligand>
</feature>
<keyword evidence="3" id="KW-0472">Membrane</keyword>
<feature type="transmembrane region" description="Helical" evidence="3">
    <location>
        <begin position="34"/>
        <end position="59"/>
    </location>
</feature>
<name>L8GST7_ACACF</name>
<dbReference type="GO" id="GO:0005886">
    <property type="term" value="C:plasma membrane"/>
    <property type="evidence" value="ECO:0007669"/>
    <property type="project" value="TreeGrafter"/>
</dbReference>
<dbReference type="SUPFAM" id="SSF56235">
    <property type="entry name" value="N-terminal nucleophile aminohydrolases (Ntn hydrolases)"/>
    <property type="match status" value="1"/>
</dbReference>
<proteinExistence type="predicted"/>
<evidence type="ECO:0000256" key="2">
    <source>
        <dbReference type="PIRSR" id="PIRSR600101-2"/>
    </source>
</evidence>
<feature type="binding site" evidence="2">
    <location>
        <position position="468"/>
    </location>
    <ligand>
        <name>L-glutamate</name>
        <dbReference type="ChEBI" id="CHEBI:29985"/>
    </ligand>
</feature>
<dbReference type="NCBIfam" id="TIGR00066">
    <property type="entry name" value="g_glut_trans"/>
    <property type="match status" value="1"/>
</dbReference>
<dbReference type="PANTHER" id="PTHR11686">
    <property type="entry name" value="GAMMA GLUTAMYL TRANSPEPTIDASE"/>
    <property type="match status" value="1"/>
</dbReference>
<accession>L8GST7</accession>
<dbReference type="GO" id="GO:0016740">
    <property type="term" value="F:transferase activity"/>
    <property type="evidence" value="ECO:0007669"/>
    <property type="project" value="UniProtKB-KW"/>
</dbReference>
<dbReference type="PRINTS" id="PR01210">
    <property type="entry name" value="GGTRANSPTASE"/>
</dbReference>
<dbReference type="GeneID" id="14915683"/>
<dbReference type="Gene3D" id="1.10.246.130">
    <property type="match status" value="1"/>
</dbReference>
<feature type="binding site" evidence="2">
    <location>
        <begin position="496"/>
        <end position="497"/>
    </location>
    <ligand>
        <name>L-glutamate</name>
        <dbReference type="ChEBI" id="CHEBI:29985"/>
    </ligand>
</feature>
<evidence type="ECO:0000313" key="4">
    <source>
        <dbReference type="EMBL" id="ELR15181.1"/>
    </source>
</evidence>
<dbReference type="PANTHER" id="PTHR11686:SF9">
    <property type="entry name" value="RE13973P"/>
    <property type="match status" value="1"/>
</dbReference>
<dbReference type="KEGG" id="acan:ACA1_217740"/>
<dbReference type="RefSeq" id="XP_004337194.1">
    <property type="nucleotide sequence ID" value="XM_004337146.1"/>
</dbReference>
<evidence type="ECO:0000256" key="1">
    <source>
        <dbReference type="PIRSR" id="PIRSR600101-1"/>
    </source>
</evidence>
<dbReference type="InterPro" id="IPR000101">
    <property type="entry name" value="GGT_peptidase"/>
</dbReference>
<organism evidence="4 5">
    <name type="scientific">Acanthamoeba castellanii (strain ATCC 30010 / Neff)</name>
    <dbReference type="NCBI Taxonomy" id="1257118"/>
    <lineage>
        <taxon>Eukaryota</taxon>
        <taxon>Amoebozoa</taxon>
        <taxon>Discosea</taxon>
        <taxon>Longamoebia</taxon>
        <taxon>Centramoebida</taxon>
        <taxon>Acanthamoebidae</taxon>
        <taxon>Acanthamoeba</taxon>
    </lineage>
</organism>
<dbReference type="Pfam" id="PF01019">
    <property type="entry name" value="G_glu_transpept"/>
    <property type="match status" value="1"/>
</dbReference>
<dbReference type="GO" id="GO:0006751">
    <property type="term" value="P:glutathione catabolic process"/>
    <property type="evidence" value="ECO:0007669"/>
    <property type="project" value="InterPro"/>
</dbReference>